<accession>A0A9Q3YUS9</accession>
<dbReference type="EMBL" id="JAJJML010000001">
    <property type="protein sequence ID" value="MCC9036097.1"/>
    <property type="molecule type" value="Genomic_DNA"/>
</dbReference>
<sequence length="122" mass="13428">MLDLTQYIGQTIYIGFRQHNVDNSITPSLTSAIGIDDVKVSSILLGVCNGSAPESLAVSEITQPKARVDWDPKADATYVLRYKRITGTAWTEVPLTAYAYTINGLEKDANYEVQVATVFQKL</sequence>
<name>A0A9Q3YUS9_9FLAO</name>
<evidence type="ECO:0000313" key="4">
    <source>
        <dbReference type="Proteomes" id="UP000603715"/>
    </source>
</evidence>
<dbReference type="PROSITE" id="PS50853">
    <property type="entry name" value="FN3"/>
    <property type="match status" value="1"/>
</dbReference>
<reference evidence="2" key="3">
    <citation type="submission" date="2024-05" db="EMBL/GenBank/DDBJ databases">
        <title>Description of novel Chryseobacterium sp. strain C-2.</title>
        <authorList>
            <person name="Saticioglu I.B."/>
        </authorList>
    </citation>
    <scope>NUCLEOTIDE SEQUENCE</scope>
    <source>
        <strain evidence="2">C-2</strain>
    </source>
</reference>
<dbReference type="Gene3D" id="2.60.40.10">
    <property type="entry name" value="Immunoglobulins"/>
    <property type="match status" value="1"/>
</dbReference>
<dbReference type="Proteomes" id="UP000603715">
    <property type="component" value="Unassembled WGS sequence"/>
</dbReference>
<gene>
    <name evidence="2" type="ORF">IEW27_01475</name>
    <name evidence="3" type="ORF">LNP80_17905</name>
</gene>
<evidence type="ECO:0000313" key="5">
    <source>
        <dbReference type="Proteomes" id="UP001107960"/>
    </source>
</evidence>
<dbReference type="RefSeq" id="WP_191177904.1">
    <property type="nucleotide sequence ID" value="NZ_JACXXP010000001.1"/>
</dbReference>
<dbReference type="InterPro" id="IPR036116">
    <property type="entry name" value="FN3_sf"/>
</dbReference>
<dbReference type="Proteomes" id="UP001107960">
    <property type="component" value="Unassembled WGS sequence"/>
</dbReference>
<reference evidence="3" key="1">
    <citation type="submission" date="2021-11" db="EMBL/GenBank/DDBJ databases">
        <title>Description of novel Chryseobacterium species.</title>
        <authorList>
            <person name="Saticioglu I.B."/>
            <person name="Ay H."/>
            <person name="Altun S."/>
            <person name="Duman M."/>
        </authorList>
    </citation>
    <scope>NUCLEOTIDE SEQUENCE</scope>
    <source>
        <strain evidence="3">C-39</strain>
    </source>
</reference>
<dbReference type="SMART" id="SM00060">
    <property type="entry name" value="FN3"/>
    <property type="match status" value="1"/>
</dbReference>
<evidence type="ECO:0000313" key="3">
    <source>
        <dbReference type="EMBL" id="MCC9036097.1"/>
    </source>
</evidence>
<comment type="caution">
    <text evidence="3">The sequence shown here is derived from an EMBL/GenBank/DDBJ whole genome shotgun (WGS) entry which is preliminary data.</text>
</comment>
<dbReference type="CDD" id="cd00063">
    <property type="entry name" value="FN3"/>
    <property type="match status" value="1"/>
</dbReference>
<dbReference type="EMBL" id="JACXXP010000001">
    <property type="protein sequence ID" value="MBD3903266.1"/>
    <property type="molecule type" value="Genomic_DNA"/>
</dbReference>
<dbReference type="SUPFAM" id="SSF49265">
    <property type="entry name" value="Fibronectin type III"/>
    <property type="match status" value="1"/>
</dbReference>
<protein>
    <submittedName>
        <fullName evidence="3">Fibronectin type III domain-containing protein</fullName>
    </submittedName>
</protein>
<proteinExistence type="predicted"/>
<feature type="domain" description="Fibronectin type-III" evidence="1">
    <location>
        <begin position="52"/>
        <end position="122"/>
    </location>
</feature>
<evidence type="ECO:0000313" key="2">
    <source>
        <dbReference type="EMBL" id="MBD3903266.1"/>
    </source>
</evidence>
<organism evidence="3 5">
    <name type="scientific">Chryseobacterium muglaense</name>
    <dbReference type="NCBI Taxonomy" id="2893752"/>
    <lineage>
        <taxon>Bacteria</taxon>
        <taxon>Pseudomonadati</taxon>
        <taxon>Bacteroidota</taxon>
        <taxon>Flavobacteriia</taxon>
        <taxon>Flavobacteriales</taxon>
        <taxon>Weeksellaceae</taxon>
        <taxon>Chryseobacterium group</taxon>
        <taxon>Chryseobacterium</taxon>
    </lineage>
</organism>
<evidence type="ECO:0000259" key="1">
    <source>
        <dbReference type="PROSITE" id="PS50853"/>
    </source>
</evidence>
<dbReference type="Pfam" id="PF00041">
    <property type="entry name" value="fn3"/>
    <property type="match status" value="1"/>
</dbReference>
<reference evidence="4" key="2">
    <citation type="submission" date="2023-07" db="EMBL/GenBank/DDBJ databases">
        <title>Description of novel Chryseobacterium sp. strain C-2.</title>
        <authorList>
            <person name="Saticioglu I.B."/>
        </authorList>
    </citation>
    <scope>NUCLEOTIDE SEQUENCE [LARGE SCALE GENOMIC DNA]</scope>
    <source>
        <strain evidence="4">C-2</strain>
    </source>
</reference>
<dbReference type="AlphaFoldDB" id="A0A9Q3YUS9"/>
<dbReference type="InterPro" id="IPR003961">
    <property type="entry name" value="FN3_dom"/>
</dbReference>
<keyword evidence="4" id="KW-1185">Reference proteome</keyword>
<dbReference type="InterPro" id="IPR013783">
    <property type="entry name" value="Ig-like_fold"/>
</dbReference>